<evidence type="ECO:0000256" key="3">
    <source>
        <dbReference type="ARBA" id="ARBA00023125"/>
    </source>
</evidence>
<organism evidence="8 9">
    <name type="scientific">Streptomyces zingiberis</name>
    <dbReference type="NCBI Taxonomy" id="2053010"/>
    <lineage>
        <taxon>Bacteria</taxon>
        <taxon>Bacillati</taxon>
        <taxon>Actinomycetota</taxon>
        <taxon>Actinomycetes</taxon>
        <taxon>Kitasatosporales</taxon>
        <taxon>Streptomycetaceae</taxon>
        <taxon>Streptomyces</taxon>
    </lineage>
</organism>
<protein>
    <submittedName>
        <fullName evidence="8">Response regulator transcription factor</fullName>
    </submittedName>
</protein>
<dbReference type="Pfam" id="PF00072">
    <property type="entry name" value="Response_reg"/>
    <property type="match status" value="1"/>
</dbReference>
<keyword evidence="1 5" id="KW-0597">Phosphoprotein</keyword>
<feature type="domain" description="HTH luxR-type" evidence="6">
    <location>
        <begin position="165"/>
        <end position="230"/>
    </location>
</feature>
<dbReference type="SUPFAM" id="SSF46894">
    <property type="entry name" value="C-terminal effector domain of the bipartite response regulators"/>
    <property type="match status" value="1"/>
</dbReference>
<dbReference type="Proteomes" id="UP000695264">
    <property type="component" value="Unassembled WGS sequence"/>
</dbReference>
<keyword evidence="3" id="KW-0238">DNA-binding</keyword>
<dbReference type="EMBL" id="JAATEN010000028">
    <property type="protein sequence ID" value="NJQ03659.1"/>
    <property type="molecule type" value="Genomic_DNA"/>
</dbReference>
<feature type="modified residue" description="4-aspartylphosphate" evidence="5">
    <location>
        <position position="70"/>
    </location>
</feature>
<dbReference type="SUPFAM" id="SSF52172">
    <property type="entry name" value="CheY-like"/>
    <property type="match status" value="1"/>
</dbReference>
<name>A0ABX1C165_9ACTN</name>
<dbReference type="InterPro" id="IPR000792">
    <property type="entry name" value="Tscrpt_reg_LuxR_C"/>
</dbReference>
<dbReference type="InterPro" id="IPR011006">
    <property type="entry name" value="CheY-like_superfamily"/>
</dbReference>
<evidence type="ECO:0000313" key="8">
    <source>
        <dbReference type="EMBL" id="NJQ03659.1"/>
    </source>
</evidence>
<dbReference type="InterPro" id="IPR016032">
    <property type="entry name" value="Sig_transdc_resp-reg_C-effctor"/>
</dbReference>
<gene>
    <name evidence="8" type="ORF">HCK00_24875</name>
</gene>
<evidence type="ECO:0000313" key="9">
    <source>
        <dbReference type="Proteomes" id="UP000695264"/>
    </source>
</evidence>
<dbReference type="PANTHER" id="PTHR43214">
    <property type="entry name" value="TWO-COMPONENT RESPONSE REGULATOR"/>
    <property type="match status" value="1"/>
</dbReference>
<evidence type="ECO:0000256" key="2">
    <source>
        <dbReference type="ARBA" id="ARBA00023015"/>
    </source>
</evidence>
<dbReference type="InterPro" id="IPR058245">
    <property type="entry name" value="NreC/VraR/RcsB-like_REC"/>
</dbReference>
<reference evidence="8 9" key="1">
    <citation type="submission" date="2020-03" db="EMBL/GenBank/DDBJ databases">
        <title>WGS of actinomycetes isolated from Thailand.</title>
        <authorList>
            <person name="Thawai C."/>
        </authorList>
    </citation>
    <scope>NUCLEOTIDE SEQUENCE [LARGE SCALE GENOMIC DNA]</scope>
    <source>
        <strain evidence="8 9">PLAI 1-29</strain>
    </source>
</reference>
<dbReference type="InterPro" id="IPR001789">
    <property type="entry name" value="Sig_transdc_resp-reg_receiver"/>
</dbReference>
<proteinExistence type="predicted"/>
<dbReference type="CDD" id="cd06170">
    <property type="entry name" value="LuxR_C_like"/>
    <property type="match status" value="1"/>
</dbReference>
<evidence type="ECO:0000256" key="5">
    <source>
        <dbReference type="PROSITE-ProRule" id="PRU00169"/>
    </source>
</evidence>
<keyword evidence="4" id="KW-0804">Transcription</keyword>
<evidence type="ECO:0000259" key="6">
    <source>
        <dbReference type="PROSITE" id="PS50043"/>
    </source>
</evidence>
<dbReference type="PROSITE" id="PS50043">
    <property type="entry name" value="HTH_LUXR_2"/>
    <property type="match status" value="1"/>
</dbReference>
<dbReference type="SMART" id="SM00421">
    <property type="entry name" value="HTH_LUXR"/>
    <property type="match status" value="1"/>
</dbReference>
<dbReference type="SMART" id="SM00448">
    <property type="entry name" value="REC"/>
    <property type="match status" value="1"/>
</dbReference>
<sequence>MPAGEAPDGDAGGARPVIDVLVADDDPVVRFGLRMMLGGAPDLRVVAEAGDGAEAVELARRHRPDVVLMDIRMPGTDGLTATETLRARPSAPQVMVLTTFDADAHVLRALRAGAAGFLLKDTPPDELVLAIRHAARGRPVLSPEVTRRLIARVAEAGQDTRRDAARRRLGVLADRERTVAAEIGAGRTNAEIAARHHLGLTTVKTHVSAILAKLDLNNRVQVALLVQEAGALPPE</sequence>
<dbReference type="CDD" id="cd17535">
    <property type="entry name" value="REC_NarL-like"/>
    <property type="match status" value="1"/>
</dbReference>
<evidence type="ECO:0000259" key="7">
    <source>
        <dbReference type="PROSITE" id="PS50110"/>
    </source>
</evidence>
<evidence type="ECO:0000256" key="4">
    <source>
        <dbReference type="ARBA" id="ARBA00023163"/>
    </source>
</evidence>
<dbReference type="PANTHER" id="PTHR43214:SF24">
    <property type="entry name" value="TRANSCRIPTIONAL REGULATORY PROTEIN NARL-RELATED"/>
    <property type="match status" value="1"/>
</dbReference>
<dbReference type="PRINTS" id="PR00038">
    <property type="entry name" value="HTHLUXR"/>
</dbReference>
<evidence type="ECO:0000256" key="1">
    <source>
        <dbReference type="ARBA" id="ARBA00022553"/>
    </source>
</evidence>
<feature type="domain" description="Response regulatory" evidence="7">
    <location>
        <begin position="19"/>
        <end position="135"/>
    </location>
</feature>
<comment type="caution">
    <text evidence="8">The sequence shown here is derived from an EMBL/GenBank/DDBJ whole genome shotgun (WGS) entry which is preliminary data.</text>
</comment>
<dbReference type="Gene3D" id="3.40.50.2300">
    <property type="match status" value="1"/>
</dbReference>
<keyword evidence="2" id="KW-0805">Transcription regulation</keyword>
<dbReference type="InterPro" id="IPR039420">
    <property type="entry name" value="WalR-like"/>
</dbReference>
<dbReference type="Pfam" id="PF00196">
    <property type="entry name" value="GerE"/>
    <property type="match status" value="1"/>
</dbReference>
<keyword evidence="9" id="KW-1185">Reference proteome</keyword>
<dbReference type="PROSITE" id="PS50110">
    <property type="entry name" value="RESPONSE_REGULATORY"/>
    <property type="match status" value="1"/>
</dbReference>
<accession>A0ABX1C165</accession>